<dbReference type="AlphaFoldDB" id="A0A0A8K6N4"/>
<evidence type="ECO:0000259" key="13">
    <source>
        <dbReference type="Pfam" id="PF00723"/>
    </source>
</evidence>
<gene>
    <name evidence="15" type="ORF">GL4_3182</name>
</gene>
<comment type="catalytic activity">
    <reaction evidence="1">
        <text>alpha,alpha-trehalose + H2O = alpha-D-glucose + beta-D-glucose</text>
        <dbReference type="Rhea" id="RHEA:32675"/>
        <dbReference type="ChEBI" id="CHEBI:15377"/>
        <dbReference type="ChEBI" id="CHEBI:15903"/>
        <dbReference type="ChEBI" id="CHEBI:16551"/>
        <dbReference type="ChEBI" id="CHEBI:17925"/>
        <dbReference type="EC" id="3.2.1.28"/>
    </reaction>
</comment>
<evidence type="ECO:0000256" key="6">
    <source>
        <dbReference type="ARBA" id="ARBA00023277"/>
    </source>
</evidence>
<dbReference type="FunFam" id="1.50.10.10:FF:000005">
    <property type="entry name" value="Glycosyl hydrolase, glucoamylase"/>
    <property type="match status" value="1"/>
</dbReference>
<proteinExistence type="inferred from homology"/>
<keyword evidence="6" id="KW-0119">Carbohydrate metabolism</keyword>
<accession>A0A0A8K6N4</accession>
<dbReference type="Pfam" id="PF00723">
    <property type="entry name" value="Glyco_hydro_15"/>
    <property type="match status" value="1"/>
</dbReference>
<keyword evidence="5 15" id="KW-0378">Hydrolase</keyword>
<dbReference type="Pfam" id="PF19291">
    <property type="entry name" value="TREH_N"/>
    <property type="match status" value="1"/>
</dbReference>
<evidence type="ECO:0000256" key="9">
    <source>
        <dbReference type="ARBA" id="ARBA00031637"/>
    </source>
</evidence>
<organism evidence="15 16">
    <name type="scientific">Methyloceanibacter caenitepidi</name>
    <dbReference type="NCBI Taxonomy" id="1384459"/>
    <lineage>
        <taxon>Bacteria</taxon>
        <taxon>Pseudomonadati</taxon>
        <taxon>Pseudomonadota</taxon>
        <taxon>Alphaproteobacteria</taxon>
        <taxon>Hyphomicrobiales</taxon>
        <taxon>Hyphomicrobiaceae</taxon>
        <taxon>Methyloceanibacter</taxon>
    </lineage>
</organism>
<evidence type="ECO:0000256" key="11">
    <source>
        <dbReference type="ARBA" id="ARBA00060615"/>
    </source>
</evidence>
<name>A0A0A8K6N4_9HYPH</name>
<dbReference type="RefSeq" id="WP_045368856.1">
    <property type="nucleotide sequence ID" value="NZ_AP014648.1"/>
</dbReference>
<dbReference type="EC" id="3.2.1.28" evidence="3"/>
<dbReference type="EMBL" id="AP014648">
    <property type="protein sequence ID" value="BAQ18613.1"/>
    <property type="molecule type" value="Genomic_DNA"/>
</dbReference>
<dbReference type="KEGG" id="mcg:GL4_3182"/>
<feature type="domain" description="GH15-like" evidence="13">
    <location>
        <begin position="215"/>
        <end position="580"/>
    </location>
</feature>
<evidence type="ECO:0000256" key="3">
    <source>
        <dbReference type="ARBA" id="ARBA00012757"/>
    </source>
</evidence>
<feature type="region of interest" description="Disordered" evidence="12">
    <location>
        <begin position="588"/>
        <end position="614"/>
    </location>
</feature>
<dbReference type="InterPro" id="IPR011613">
    <property type="entry name" value="GH15-like"/>
</dbReference>
<evidence type="ECO:0000256" key="2">
    <source>
        <dbReference type="ARBA" id="ARBA00006188"/>
    </source>
</evidence>
<comment type="pathway">
    <text evidence="11">Glycan degradation; trehalose degradation; D-glucose from alpha,alpha-trehalose: step 1/1.</text>
</comment>
<dbReference type="PANTHER" id="PTHR31616:SF0">
    <property type="entry name" value="GLUCAN 1,4-ALPHA-GLUCOSIDASE"/>
    <property type="match status" value="1"/>
</dbReference>
<evidence type="ECO:0000313" key="16">
    <source>
        <dbReference type="Proteomes" id="UP000031643"/>
    </source>
</evidence>
<comment type="similarity">
    <text evidence="2">Belongs to the glycosyl hydrolase 15 family.</text>
</comment>
<dbReference type="PANTHER" id="PTHR31616">
    <property type="entry name" value="TREHALASE"/>
    <property type="match status" value="1"/>
</dbReference>
<evidence type="ECO:0000256" key="12">
    <source>
        <dbReference type="SAM" id="MobiDB-lite"/>
    </source>
</evidence>
<dbReference type="STRING" id="1384459.GL4_3182"/>
<reference evidence="15 16" key="1">
    <citation type="submission" date="2014-09" db="EMBL/GenBank/DDBJ databases">
        <title>Genome sequencing of Methyloceanibacter caenitepidi Gela4.</title>
        <authorList>
            <person name="Takeuchi M."/>
            <person name="Susumu S."/>
            <person name="Kamagata Y."/>
            <person name="Oshima K."/>
            <person name="Hattori M."/>
            <person name="Iwasaki W."/>
        </authorList>
    </citation>
    <scope>NUCLEOTIDE SEQUENCE [LARGE SCALE GENOMIC DNA]</scope>
    <source>
        <strain evidence="15 16">Gela4</strain>
    </source>
</reference>
<keyword evidence="7 15" id="KW-0326">Glycosidase</keyword>
<evidence type="ECO:0000256" key="7">
    <source>
        <dbReference type="ARBA" id="ARBA00023295"/>
    </source>
</evidence>
<evidence type="ECO:0000256" key="10">
    <source>
        <dbReference type="ARBA" id="ARBA00053030"/>
    </source>
</evidence>
<dbReference type="HOGENOM" id="CLU_010399_2_0_5"/>
<evidence type="ECO:0000256" key="5">
    <source>
        <dbReference type="ARBA" id="ARBA00022801"/>
    </source>
</evidence>
<dbReference type="OrthoDB" id="3902805at2"/>
<keyword evidence="16" id="KW-1185">Reference proteome</keyword>
<feature type="compositionally biased region" description="Low complexity" evidence="12">
    <location>
        <begin position="598"/>
        <end position="614"/>
    </location>
</feature>
<dbReference type="SUPFAM" id="SSF48208">
    <property type="entry name" value="Six-hairpin glycosidases"/>
    <property type="match status" value="1"/>
</dbReference>
<dbReference type="GO" id="GO:0005993">
    <property type="term" value="P:trehalose catabolic process"/>
    <property type="evidence" value="ECO:0007669"/>
    <property type="project" value="UniProtKB-ARBA"/>
</dbReference>
<evidence type="ECO:0000256" key="1">
    <source>
        <dbReference type="ARBA" id="ARBA00001576"/>
    </source>
</evidence>
<comment type="cofactor">
    <cofactor evidence="10">
        <name>phosphate</name>
        <dbReference type="ChEBI" id="CHEBI:43474"/>
    </cofactor>
</comment>
<evidence type="ECO:0000256" key="8">
    <source>
        <dbReference type="ARBA" id="ARBA00030473"/>
    </source>
</evidence>
<sequence>MALPIEDYALIGDCETAALVGRNGSIDWLCLPRFDSEACFASLLGEENNGRWLIAATDPKAKVTRRYRPDTLILETRFETETGAATVIDFMYPCEKHPNVIRLVVGEKGTIEFESEIIVRFGYGESVPWVTTMPDGRLRMIAGPSRIVLQSSVELRGENFKTKSTFEVKQGQTESFALSYTESWIPEPVEFDAESLIHGTEMFWKNWTSKCTMEGPYADIVKRSLITLKAMTYEPTGGVVAAATTSLPEHFGGPRNWDYRYCWVRDATLTLLALMNTGYYDEARSWREWLLRAVAGSPRQMQIMYGIAGERRLYEFELPWLKGYENSTPVRIGNAAHDQVQLDVYGEMLDAVHQARKGGLAPLQSGWDLQLAIIEQVEDVWQKPDEGIWEVRSGPEQFVYSKVMAWVAFDRTIRSAERFKLEGPIERWRETREAIHKQVCEQGYNKELNSFVRSYGSTEVDASLLLIPAMGFLPATDPRMVGTVEQIEKTLMKDGLVQRYDTSKASDGLPPGEGMFLACSFWLVDAYLMMGREKDAIALFERLIGLSNDLGLLSEEYDTEAKRLCGNFPQAFSHLALVNSACNLGRNGRPVEQRTNTEKAAAPKKTATKAGATH</sequence>
<evidence type="ECO:0000259" key="14">
    <source>
        <dbReference type="Pfam" id="PF19291"/>
    </source>
</evidence>
<protein>
    <recommendedName>
        <fullName evidence="4">Trehalase</fullName>
        <ecNumber evidence="3">3.2.1.28</ecNumber>
    </recommendedName>
    <alternativeName>
        <fullName evidence="8">Alpha,alpha-trehalase</fullName>
    </alternativeName>
    <alternativeName>
        <fullName evidence="9">Alpha,alpha-trehalose glucohydrolase</fullName>
    </alternativeName>
</protein>
<evidence type="ECO:0000256" key="4">
    <source>
        <dbReference type="ARBA" id="ARBA00019905"/>
    </source>
</evidence>
<feature type="domain" description="Trehalase-like N-terminal" evidence="14">
    <location>
        <begin position="2"/>
        <end position="151"/>
    </location>
</feature>
<dbReference type="GO" id="GO:0004555">
    <property type="term" value="F:alpha,alpha-trehalase activity"/>
    <property type="evidence" value="ECO:0007669"/>
    <property type="project" value="UniProtKB-EC"/>
</dbReference>
<dbReference type="Gene3D" id="1.50.10.10">
    <property type="match status" value="1"/>
</dbReference>
<dbReference type="InterPro" id="IPR008928">
    <property type="entry name" value="6-hairpin_glycosidase_sf"/>
</dbReference>
<dbReference type="InterPro" id="IPR045582">
    <property type="entry name" value="Trehalase-like_N"/>
</dbReference>
<dbReference type="InterPro" id="IPR012341">
    <property type="entry name" value="6hp_glycosidase-like_sf"/>
</dbReference>
<evidence type="ECO:0000313" key="15">
    <source>
        <dbReference type="EMBL" id="BAQ18613.1"/>
    </source>
</evidence>
<dbReference type="Proteomes" id="UP000031643">
    <property type="component" value="Chromosome"/>
</dbReference>